<reference evidence="3" key="1">
    <citation type="journal article" date="2018" name="Nat. Microbiol.">
        <title>Leveraging single-cell genomics to expand the fungal tree of life.</title>
        <authorList>
            <person name="Ahrendt S.R."/>
            <person name="Quandt C.A."/>
            <person name="Ciobanu D."/>
            <person name="Clum A."/>
            <person name="Salamov A."/>
            <person name="Andreopoulos B."/>
            <person name="Cheng J.F."/>
            <person name="Woyke T."/>
            <person name="Pelin A."/>
            <person name="Henrissat B."/>
            <person name="Reynolds N.K."/>
            <person name="Benny G.L."/>
            <person name="Smith M.E."/>
            <person name="James T.Y."/>
            <person name="Grigoriev I.V."/>
        </authorList>
    </citation>
    <scope>NUCLEOTIDE SEQUENCE [LARGE SCALE GENOMIC DNA]</scope>
</reference>
<name>A0A4P9W947_9FUNG</name>
<proteinExistence type="predicted"/>
<evidence type="ECO:0000313" key="3">
    <source>
        <dbReference type="Proteomes" id="UP000269721"/>
    </source>
</evidence>
<evidence type="ECO:0000256" key="1">
    <source>
        <dbReference type="SAM" id="MobiDB-lite"/>
    </source>
</evidence>
<feature type="compositionally biased region" description="Basic and acidic residues" evidence="1">
    <location>
        <begin position="47"/>
        <end position="60"/>
    </location>
</feature>
<keyword evidence="3" id="KW-1185">Reference proteome</keyword>
<sequence>MEVGVGIGVCGKGKCGYDRGPRRTDGVVRGQEVACVVRGPGWGEDGSGCRDRGVAEKELSSSRSPLPATNWTVMPAAAPANDSPSSLCSCPRCTKWIQRTLFPLNKAFILPPLPHPHPFNTEPNPIPASRRAQALERYILDPYPRHQHLPLRFLYASSSPPAWPNDPLDGMSYRHPPGHYRTEYRVDCLSEFEVLGRDGQALVRLTLNYWTPGSSNGLRITYRTSDSGGFVAGTEAATGNSDTVFICLDPELRGVFKLEPEHPSAAEVIAVMKRMKDLQSEYAVILEEYGEEEDVEVGGDEGVRRLCRMGRSLNGIELAHESDSELILAIAQQMTTHLVNNPFSPEDCLAFWSDAVWACRSGTHLARLPREVFDTVMARVAMLKENINTELKGVSTLASGSEGWMQAKGGKGRRRWRADGGGGEKAPVARAEIIRLPDCHKMLGSPRRQPCRRRVGKEWQDGKLPIRNNGIRDEKEDYALEVAARGRNARWASAQQAGFKRVGCWRIGCMVGRSLLTMEGSKLTAPIDTGEAASRPHSESVSRARKARLLLALTRKAVISQSSSANEGKEDQVKGRVHRNGDGPPRKLRQGHHIRGFVRYLLSEYVGVITHADGGQENKTLTWRNPLNIAGEPRHRARPPLFRLKSLQPSFQTCRFPFVINRDSGKIVHVFETKEDKIRALELPVCRGDKLSLLAEGKKDGMKTSSIILAKDKPV</sequence>
<gene>
    <name evidence="2" type="ORF">BDK51DRAFT_32830</name>
</gene>
<feature type="region of interest" description="Disordered" evidence="1">
    <location>
        <begin position="45"/>
        <end position="67"/>
    </location>
</feature>
<evidence type="ECO:0000313" key="2">
    <source>
        <dbReference type="EMBL" id="RKO88914.1"/>
    </source>
</evidence>
<organism evidence="2 3">
    <name type="scientific">Blyttiomyces helicus</name>
    <dbReference type="NCBI Taxonomy" id="388810"/>
    <lineage>
        <taxon>Eukaryota</taxon>
        <taxon>Fungi</taxon>
        <taxon>Fungi incertae sedis</taxon>
        <taxon>Chytridiomycota</taxon>
        <taxon>Chytridiomycota incertae sedis</taxon>
        <taxon>Chytridiomycetes</taxon>
        <taxon>Chytridiomycetes incertae sedis</taxon>
        <taxon>Blyttiomyces</taxon>
    </lineage>
</organism>
<dbReference type="AlphaFoldDB" id="A0A4P9W947"/>
<protein>
    <submittedName>
        <fullName evidence="2">Uncharacterized protein</fullName>
    </submittedName>
</protein>
<feature type="compositionally biased region" description="Basic and acidic residues" evidence="1">
    <location>
        <begin position="567"/>
        <end position="585"/>
    </location>
</feature>
<accession>A0A4P9W947</accession>
<dbReference type="Proteomes" id="UP000269721">
    <property type="component" value="Unassembled WGS sequence"/>
</dbReference>
<feature type="region of interest" description="Disordered" evidence="1">
    <location>
        <begin position="561"/>
        <end position="589"/>
    </location>
</feature>
<feature type="region of interest" description="Disordered" evidence="1">
    <location>
        <begin position="402"/>
        <end position="424"/>
    </location>
</feature>
<dbReference type="EMBL" id="KZ996400">
    <property type="protein sequence ID" value="RKO88914.1"/>
    <property type="molecule type" value="Genomic_DNA"/>
</dbReference>